<evidence type="ECO:0000256" key="1">
    <source>
        <dbReference type="SAM" id="MobiDB-lite"/>
    </source>
</evidence>
<name>A0A833YJ24_9CHIR</name>
<protein>
    <submittedName>
        <fullName evidence="2">Uncharacterized protein</fullName>
    </submittedName>
</protein>
<dbReference type="Proteomes" id="UP000664940">
    <property type="component" value="Unassembled WGS sequence"/>
</dbReference>
<sequence>MGCLHPLLREGPLRGPSGEDAGQAEPGSLQTSPQPPLPSPGGTHSAVHPFTVSSLRWEGTRLFVRYDHCLCCYDSVVRTREVRPLSKVGRGHQVSGTHSLLSGMRGAWSSRQRRALLFSLRAASARRGARS</sequence>
<comment type="caution">
    <text evidence="2">The sequence shown here is derived from an EMBL/GenBank/DDBJ whole genome shotgun (WGS) entry which is preliminary data.</text>
</comment>
<gene>
    <name evidence="2" type="ORF">HJG60_009407</name>
</gene>
<feature type="region of interest" description="Disordered" evidence="1">
    <location>
        <begin position="1"/>
        <end position="45"/>
    </location>
</feature>
<proteinExistence type="predicted"/>
<evidence type="ECO:0000313" key="2">
    <source>
        <dbReference type="EMBL" id="KAF6075002.1"/>
    </source>
</evidence>
<dbReference type="AlphaFoldDB" id="A0A833YJ24"/>
<accession>A0A833YJ24</accession>
<evidence type="ECO:0000313" key="3">
    <source>
        <dbReference type="Proteomes" id="UP000664940"/>
    </source>
</evidence>
<organism evidence="2 3">
    <name type="scientific">Phyllostomus discolor</name>
    <name type="common">pale spear-nosed bat</name>
    <dbReference type="NCBI Taxonomy" id="89673"/>
    <lineage>
        <taxon>Eukaryota</taxon>
        <taxon>Metazoa</taxon>
        <taxon>Chordata</taxon>
        <taxon>Craniata</taxon>
        <taxon>Vertebrata</taxon>
        <taxon>Euteleostomi</taxon>
        <taxon>Mammalia</taxon>
        <taxon>Eutheria</taxon>
        <taxon>Laurasiatheria</taxon>
        <taxon>Chiroptera</taxon>
        <taxon>Yangochiroptera</taxon>
        <taxon>Phyllostomidae</taxon>
        <taxon>Phyllostominae</taxon>
        <taxon>Phyllostomus</taxon>
    </lineage>
</organism>
<reference evidence="2 3" key="1">
    <citation type="journal article" date="2020" name="Nature">
        <title>Six reference-quality genomes reveal evolution of bat adaptations.</title>
        <authorList>
            <person name="Jebb D."/>
            <person name="Huang Z."/>
            <person name="Pippel M."/>
            <person name="Hughes G.M."/>
            <person name="Lavrichenko K."/>
            <person name="Devanna P."/>
            <person name="Winkler S."/>
            <person name="Jermiin L.S."/>
            <person name="Skirmuntt E.C."/>
            <person name="Katzourakis A."/>
            <person name="Burkitt-Gray L."/>
            <person name="Ray D.A."/>
            <person name="Sullivan K.A.M."/>
            <person name="Roscito J.G."/>
            <person name="Kirilenko B.M."/>
            <person name="Davalos L.M."/>
            <person name="Corthals A.P."/>
            <person name="Power M.L."/>
            <person name="Jones G."/>
            <person name="Ransome R.D."/>
            <person name="Dechmann D.K.N."/>
            <person name="Locatelli A.G."/>
            <person name="Puechmaille S.J."/>
            <person name="Fedrigo O."/>
            <person name="Jarvis E.D."/>
            <person name="Hiller M."/>
            <person name="Vernes S.C."/>
            <person name="Myers E.W."/>
            <person name="Teeling E.C."/>
        </authorList>
    </citation>
    <scope>NUCLEOTIDE SEQUENCE [LARGE SCALE GENOMIC DNA]</scope>
    <source>
        <strain evidence="2">Bat1K_MPI-CBG_1</strain>
    </source>
</reference>
<dbReference type="EMBL" id="JABVXQ010000015">
    <property type="protein sequence ID" value="KAF6075002.1"/>
    <property type="molecule type" value="Genomic_DNA"/>
</dbReference>